<gene>
    <name evidence="5" type="primary">srp19</name>
    <name evidence="6" type="ORF">CUN85_02005</name>
</gene>
<dbReference type="EMBL" id="PGGK01000002">
    <property type="protein sequence ID" value="TGC11175.1"/>
    <property type="molecule type" value="Genomic_DNA"/>
</dbReference>
<organism evidence="6 7">
    <name type="scientific">Methanolobus halotolerans</name>
    <dbReference type="NCBI Taxonomy" id="2052935"/>
    <lineage>
        <taxon>Archaea</taxon>
        <taxon>Methanobacteriati</taxon>
        <taxon>Methanobacteriota</taxon>
        <taxon>Stenosarchaea group</taxon>
        <taxon>Methanomicrobia</taxon>
        <taxon>Methanosarcinales</taxon>
        <taxon>Methanosarcinaceae</taxon>
        <taxon>Methanolobus</taxon>
    </lineage>
</organism>
<evidence type="ECO:0000256" key="4">
    <source>
        <dbReference type="ARBA" id="ARBA00023274"/>
    </source>
</evidence>
<keyword evidence="7" id="KW-1185">Reference proteome</keyword>
<dbReference type="PANTHER" id="PTHR17453:SF0">
    <property type="entry name" value="SIGNAL RECOGNITION PARTICLE 19 KDA PROTEIN"/>
    <property type="match status" value="1"/>
</dbReference>
<comment type="function">
    <text evidence="5">Involved in targeting and insertion of nascent membrane proteins into the cytoplasmic membrane. Binds directly to 7S RNA and mediates binding of the 54 kDa subunit of the SRP.</text>
</comment>
<evidence type="ECO:0000256" key="1">
    <source>
        <dbReference type="ARBA" id="ARBA00004496"/>
    </source>
</evidence>
<dbReference type="Proteomes" id="UP000297295">
    <property type="component" value="Unassembled WGS sequence"/>
</dbReference>
<dbReference type="InterPro" id="IPR002778">
    <property type="entry name" value="Signal_recog_particle_SRP19"/>
</dbReference>
<reference evidence="6 7" key="1">
    <citation type="submission" date="2017-11" db="EMBL/GenBank/DDBJ databases">
        <title>Isolation and Characterization of Methanogenic Archaea from Saline Meromictic Lake at Siberia.</title>
        <authorList>
            <person name="Shen Y."/>
            <person name="Huang H.-H."/>
            <person name="Lai M.-C."/>
            <person name="Chen S.-C."/>
        </authorList>
    </citation>
    <scope>NUCLEOTIDE SEQUENCE [LARGE SCALE GENOMIC DNA]</scope>
    <source>
        <strain evidence="6 7">SY-01</strain>
    </source>
</reference>
<protein>
    <recommendedName>
        <fullName evidence="5">Signal recognition particle 19 kDa protein</fullName>
        <shortName evidence="5">SRP19</shortName>
    </recommendedName>
</protein>
<dbReference type="OrthoDB" id="56356at2157"/>
<dbReference type="InterPro" id="IPR022938">
    <property type="entry name" value="SRP19_arc-type"/>
</dbReference>
<evidence type="ECO:0000256" key="5">
    <source>
        <dbReference type="HAMAP-Rule" id="MF_00305"/>
    </source>
</evidence>
<accession>A0A4E0Q239</accession>
<keyword evidence="5" id="KW-0694">RNA-binding</keyword>
<dbReference type="InterPro" id="IPR036521">
    <property type="entry name" value="SRP19-like_sf"/>
</dbReference>
<keyword evidence="4 5" id="KW-0687">Ribonucleoprotein</keyword>
<evidence type="ECO:0000313" key="7">
    <source>
        <dbReference type="Proteomes" id="UP000297295"/>
    </source>
</evidence>
<sequence length="95" mass="10752">MKDKGKLVIWPAYIDKAKSRSRGRIISRKTSINEPTIKEIGLAAEKLGLNPETEPDKAYPKSWWESKGRVLIDNTAPKTILSRKISSTIKEMRGK</sequence>
<dbReference type="HAMAP" id="MF_00305">
    <property type="entry name" value="SRP19"/>
    <property type="match status" value="1"/>
</dbReference>
<dbReference type="Gene3D" id="3.30.56.30">
    <property type="entry name" value="Signal recognition particle, SRP19-like subunit"/>
    <property type="match status" value="1"/>
</dbReference>
<dbReference type="PANTHER" id="PTHR17453">
    <property type="entry name" value="SIGNAL RECOGNITION PARTICLE 19 KD PROTEIN"/>
    <property type="match status" value="1"/>
</dbReference>
<dbReference type="GO" id="GO:0008312">
    <property type="term" value="F:7S RNA binding"/>
    <property type="evidence" value="ECO:0007669"/>
    <property type="project" value="UniProtKB-UniRule"/>
</dbReference>
<proteinExistence type="inferred from homology"/>
<evidence type="ECO:0000256" key="2">
    <source>
        <dbReference type="ARBA" id="ARBA00022490"/>
    </source>
</evidence>
<comment type="subunit">
    <text evidence="5">Part of the signal recognition particle protein translocation system, which is composed of SRP and FtsY. Archaeal SRP consists of a 7S RNA molecule of 300 nucleotides and two protein subunits: SRP54 and SRP19.</text>
</comment>
<dbReference type="GO" id="GO:0048500">
    <property type="term" value="C:signal recognition particle"/>
    <property type="evidence" value="ECO:0007669"/>
    <property type="project" value="UniProtKB-UniRule"/>
</dbReference>
<evidence type="ECO:0000313" key="6">
    <source>
        <dbReference type="EMBL" id="TGC11175.1"/>
    </source>
</evidence>
<dbReference type="SUPFAM" id="SSF69695">
    <property type="entry name" value="SRP19"/>
    <property type="match status" value="1"/>
</dbReference>
<dbReference type="GO" id="GO:0006617">
    <property type="term" value="P:SRP-dependent cotranslational protein targeting to membrane, signal sequence recognition"/>
    <property type="evidence" value="ECO:0007669"/>
    <property type="project" value="TreeGrafter"/>
</dbReference>
<comment type="similarity">
    <text evidence="5">Belongs to the SRP19 family.</text>
</comment>
<keyword evidence="3 5" id="KW-0733">Signal recognition particle</keyword>
<comment type="subcellular location">
    <subcellularLocation>
        <location evidence="1 5">Cytoplasm</location>
    </subcellularLocation>
</comment>
<evidence type="ECO:0000256" key="3">
    <source>
        <dbReference type="ARBA" id="ARBA00023135"/>
    </source>
</evidence>
<name>A0A4E0Q239_9EURY</name>
<dbReference type="RefSeq" id="WP_135388882.1">
    <property type="nucleotide sequence ID" value="NZ_PGGK01000002.1"/>
</dbReference>
<dbReference type="Pfam" id="PF01922">
    <property type="entry name" value="SRP19"/>
    <property type="match status" value="1"/>
</dbReference>
<comment type="caution">
    <text evidence="6">The sequence shown here is derived from an EMBL/GenBank/DDBJ whole genome shotgun (WGS) entry which is preliminary data.</text>
</comment>
<dbReference type="NCBIfam" id="NF001973">
    <property type="entry name" value="PRK00754.1"/>
    <property type="match status" value="1"/>
</dbReference>
<dbReference type="AlphaFoldDB" id="A0A4E0Q239"/>
<keyword evidence="2 5" id="KW-0963">Cytoplasm</keyword>